<evidence type="ECO:0000313" key="2">
    <source>
        <dbReference type="Proteomes" id="UP001161276"/>
    </source>
</evidence>
<sequence>MLHVCRDVEFVNSVMNHPEVRPFIGPGPDELDLAAFMAEPRNIVLANEDGCFLFHWYMNGVYEVHTNFLPQGRGRKSLAAAQAAAHWMFTKTDCTEILTKIIASNAAAVWLTEKMRFRHLFDSPRAGWGEVRYYRMGFHEWVAGDKELPGRGHWFHTRLEEERGSAPGHDEDSVHDQYVGATVEMILAGNLQKAQLLYNSWAMLAGYAQLQILSMDPLRLHIGDGEITVQDGTFFHR</sequence>
<dbReference type="Proteomes" id="UP001161276">
    <property type="component" value="Unassembled WGS sequence"/>
</dbReference>
<accession>A0AA43B3A6</accession>
<dbReference type="AlphaFoldDB" id="A0AA43B3A6"/>
<dbReference type="InterPro" id="IPR016181">
    <property type="entry name" value="Acyl_CoA_acyltransferase"/>
</dbReference>
<name>A0AA43B3A6_9BURK</name>
<evidence type="ECO:0000313" key="1">
    <source>
        <dbReference type="EMBL" id="MDH2052534.1"/>
    </source>
</evidence>
<proteinExistence type="predicted"/>
<reference evidence="1" key="1">
    <citation type="submission" date="2022-09" db="EMBL/GenBank/DDBJ databases">
        <title>Intensive care unit water sources are persistently colonized with multi-drug resistant bacteria and are the site of extensive horizontal gene transfer of antibiotic resistance genes.</title>
        <authorList>
            <person name="Diorio-Toth L."/>
        </authorList>
    </citation>
    <scope>NUCLEOTIDE SEQUENCE</scope>
    <source>
        <strain evidence="1">GD03676</strain>
    </source>
</reference>
<dbReference type="EMBL" id="JAOCKG010000008">
    <property type="protein sequence ID" value="MDH2052534.1"/>
    <property type="molecule type" value="Genomic_DNA"/>
</dbReference>
<comment type="caution">
    <text evidence="1">The sequence shown here is derived from an EMBL/GenBank/DDBJ whole genome shotgun (WGS) entry which is preliminary data.</text>
</comment>
<organism evidence="1 2">
    <name type="scientific">Achromobacter marplatensis</name>
    <dbReference type="NCBI Taxonomy" id="470868"/>
    <lineage>
        <taxon>Bacteria</taxon>
        <taxon>Pseudomonadati</taxon>
        <taxon>Pseudomonadota</taxon>
        <taxon>Betaproteobacteria</taxon>
        <taxon>Burkholderiales</taxon>
        <taxon>Alcaligenaceae</taxon>
        <taxon>Achromobacter</taxon>
    </lineage>
</organism>
<dbReference type="RefSeq" id="WP_280028027.1">
    <property type="nucleotide sequence ID" value="NZ_JAOCKG010000008.1"/>
</dbReference>
<gene>
    <name evidence="1" type="ORF">N5K24_19175</name>
</gene>
<dbReference type="Gene3D" id="3.40.630.30">
    <property type="match status" value="1"/>
</dbReference>
<dbReference type="SUPFAM" id="SSF55729">
    <property type="entry name" value="Acyl-CoA N-acyltransferases (Nat)"/>
    <property type="match status" value="1"/>
</dbReference>
<protein>
    <submittedName>
        <fullName evidence="1">Uncharacterized protein</fullName>
    </submittedName>
</protein>